<protein>
    <recommendedName>
        <fullName evidence="1">Reverse transcriptase zinc-binding domain-containing protein</fullName>
    </recommendedName>
</protein>
<feature type="domain" description="Reverse transcriptase zinc-binding" evidence="1">
    <location>
        <begin position="115"/>
        <end position="190"/>
    </location>
</feature>
<reference evidence="2" key="1">
    <citation type="submission" date="2018-02" db="EMBL/GenBank/DDBJ databases">
        <authorList>
            <person name="Cohen D.B."/>
            <person name="Kent A.D."/>
        </authorList>
    </citation>
    <scope>NUCLEOTIDE SEQUENCE</scope>
</reference>
<dbReference type="PANTHER" id="PTHR36617:SF5">
    <property type="entry name" value="OS05G0421675 PROTEIN"/>
    <property type="match status" value="1"/>
</dbReference>
<accession>A0A2N9GSZ6</accession>
<evidence type="ECO:0000313" key="2">
    <source>
        <dbReference type="EMBL" id="SPD02471.1"/>
    </source>
</evidence>
<dbReference type="AlphaFoldDB" id="A0A2N9GSZ6"/>
<dbReference type="Pfam" id="PF13966">
    <property type="entry name" value="zf-RVT"/>
    <property type="match status" value="1"/>
</dbReference>
<dbReference type="PANTHER" id="PTHR36617">
    <property type="entry name" value="PROTEIN, PUTATIVE-RELATED"/>
    <property type="match status" value="1"/>
</dbReference>
<organism evidence="2">
    <name type="scientific">Fagus sylvatica</name>
    <name type="common">Beechnut</name>
    <dbReference type="NCBI Taxonomy" id="28930"/>
    <lineage>
        <taxon>Eukaryota</taxon>
        <taxon>Viridiplantae</taxon>
        <taxon>Streptophyta</taxon>
        <taxon>Embryophyta</taxon>
        <taxon>Tracheophyta</taxon>
        <taxon>Spermatophyta</taxon>
        <taxon>Magnoliopsida</taxon>
        <taxon>eudicotyledons</taxon>
        <taxon>Gunneridae</taxon>
        <taxon>Pentapetalae</taxon>
        <taxon>rosids</taxon>
        <taxon>fabids</taxon>
        <taxon>Fagales</taxon>
        <taxon>Fagaceae</taxon>
        <taxon>Fagus</taxon>
    </lineage>
</organism>
<proteinExistence type="predicted"/>
<dbReference type="InterPro" id="IPR026960">
    <property type="entry name" value="RVT-Znf"/>
</dbReference>
<name>A0A2N9GSZ6_FAGSY</name>
<evidence type="ECO:0000259" key="1">
    <source>
        <dbReference type="Pfam" id="PF13966"/>
    </source>
</evidence>
<gene>
    <name evidence="2" type="ORF">FSB_LOCUS30353</name>
</gene>
<dbReference type="EMBL" id="OIVN01002310">
    <property type="protein sequence ID" value="SPD02471.1"/>
    <property type="molecule type" value="Genomic_DNA"/>
</dbReference>
<sequence>MKELLVPVCLLFQGHTPPLCFAAEGHTILEFCLISSPLKEAFPELFNIAQIRNASVADLLRLSNGVIHCNLTFAQSVQDWELESLSAFMELLYSNSVGGSGVDTICWRPTKGQQFTVGTYFRSLSDSVDVSFPWRIIWRSRVPPRVSFYVWTEALGKILTIDNLWRRHTVVIDWCCIYKDSGESVDHFIASLPYS</sequence>